<dbReference type="EMBL" id="JBHULX010000002">
    <property type="protein sequence ID" value="MFD2589915.1"/>
    <property type="molecule type" value="Genomic_DNA"/>
</dbReference>
<organism evidence="2 3">
    <name type="scientific">Aquimarina hainanensis</name>
    <dbReference type="NCBI Taxonomy" id="1578017"/>
    <lineage>
        <taxon>Bacteria</taxon>
        <taxon>Pseudomonadati</taxon>
        <taxon>Bacteroidota</taxon>
        <taxon>Flavobacteriia</taxon>
        <taxon>Flavobacteriales</taxon>
        <taxon>Flavobacteriaceae</taxon>
        <taxon>Aquimarina</taxon>
    </lineage>
</organism>
<evidence type="ECO:0000259" key="1">
    <source>
        <dbReference type="Pfam" id="PF12680"/>
    </source>
</evidence>
<comment type="caution">
    <text evidence="2">The sequence shown here is derived from an EMBL/GenBank/DDBJ whole genome shotgun (WGS) entry which is preliminary data.</text>
</comment>
<dbReference type="SUPFAM" id="SSF54427">
    <property type="entry name" value="NTF2-like"/>
    <property type="match status" value="1"/>
</dbReference>
<proteinExistence type="predicted"/>
<dbReference type="InterPro" id="IPR011944">
    <property type="entry name" value="Steroid_delta5-4_isomerase"/>
</dbReference>
<dbReference type="InterPro" id="IPR032710">
    <property type="entry name" value="NTF2-like_dom_sf"/>
</dbReference>
<dbReference type="RefSeq" id="WP_176029456.1">
    <property type="nucleotide sequence ID" value="NZ_JBHSJV010000001.1"/>
</dbReference>
<feature type="domain" description="SnoaL-like" evidence="1">
    <location>
        <begin position="8"/>
        <end position="107"/>
    </location>
</feature>
<dbReference type="Gene3D" id="3.10.450.50">
    <property type="match status" value="1"/>
</dbReference>
<name>A0ABW5N335_9FLAO</name>
<evidence type="ECO:0000313" key="2">
    <source>
        <dbReference type="EMBL" id="MFD2589915.1"/>
    </source>
</evidence>
<accession>A0ABW5N335</accession>
<dbReference type="InterPro" id="IPR037401">
    <property type="entry name" value="SnoaL-like"/>
</dbReference>
<protein>
    <submittedName>
        <fullName evidence="2">SgcJ/EcaC family oxidoreductase</fullName>
    </submittedName>
</protein>
<dbReference type="Proteomes" id="UP001597459">
    <property type="component" value="Unassembled WGS sequence"/>
</dbReference>
<dbReference type="PIRSF" id="PIRSF030561">
    <property type="entry name" value="UCP030561"/>
    <property type="match status" value="1"/>
</dbReference>
<dbReference type="Pfam" id="PF12680">
    <property type="entry name" value="SnoaL_2"/>
    <property type="match status" value="1"/>
</dbReference>
<dbReference type="InterPro" id="IPR008317">
    <property type="entry name" value="UCP030561"/>
</dbReference>
<sequence length="116" mass="13385">MNTTEAIVQEQLDAYNSRDLELFLSFYSDDIVILDFPGEKVTISGKEALRNVYKEMFENSPKLHCEIVSRIVFDDKVLDHERVSGRYGVDLVEVVAIYKLREGLISSVHFVRKNTK</sequence>
<dbReference type="NCBIfam" id="TIGR02246">
    <property type="entry name" value="SgcJ/EcaC family oxidoreductase"/>
    <property type="match status" value="1"/>
</dbReference>
<reference evidence="3" key="1">
    <citation type="journal article" date="2019" name="Int. J. Syst. Evol. Microbiol.">
        <title>The Global Catalogue of Microorganisms (GCM) 10K type strain sequencing project: providing services to taxonomists for standard genome sequencing and annotation.</title>
        <authorList>
            <consortium name="The Broad Institute Genomics Platform"/>
            <consortium name="The Broad Institute Genome Sequencing Center for Infectious Disease"/>
            <person name="Wu L."/>
            <person name="Ma J."/>
        </authorList>
    </citation>
    <scope>NUCLEOTIDE SEQUENCE [LARGE SCALE GENOMIC DNA]</scope>
    <source>
        <strain evidence="3">KCTC 42423</strain>
    </source>
</reference>
<keyword evidence="3" id="KW-1185">Reference proteome</keyword>
<evidence type="ECO:0000313" key="3">
    <source>
        <dbReference type="Proteomes" id="UP001597459"/>
    </source>
</evidence>
<gene>
    <name evidence="2" type="ORF">ACFSTE_03675</name>
</gene>